<comment type="caution">
    <text evidence="1">The sequence shown here is derived from an EMBL/GenBank/DDBJ whole genome shotgun (WGS) entry which is preliminary data.</text>
</comment>
<protein>
    <submittedName>
        <fullName evidence="1">Uncharacterized protein</fullName>
    </submittedName>
</protein>
<organism evidence="1 2">
    <name type="scientific">Nelumbo nucifera</name>
    <name type="common">Sacred lotus</name>
    <dbReference type="NCBI Taxonomy" id="4432"/>
    <lineage>
        <taxon>Eukaryota</taxon>
        <taxon>Viridiplantae</taxon>
        <taxon>Streptophyta</taxon>
        <taxon>Embryophyta</taxon>
        <taxon>Tracheophyta</taxon>
        <taxon>Spermatophyta</taxon>
        <taxon>Magnoliopsida</taxon>
        <taxon>Proteales</taxon>
        <taxon>Nelumbonaceae</taxon>
        <taxon>Nelumbo</taxon>
    </lineage>
</organism>
<gene>
    <name evidence="1" type="ORF">HUJ06_012791</name>
</gene>
<accession>A0A822YMU7</accession>
<dbReference type="Proteomes" id="UP000607653">
    <property type="component" value="Unassembled WGS sequence"/>
</dbReference>
<reference evidence="1 2" key="1">
    <citation type="journal article" date="2020" name="Mol. Biol. Evol.">
        <title>Distinct Expression and Methylation Patterns for Genes with Different Fates following a Single Whole-Genome Duplication in Flowering Plants.</title>
        <authorList>
            <person name="Shi T."/>
            <person name="Rahmani R.S."/>
            <person name="Gugger P.F."/>
            <person name="Wang M."/>
            <person name="Li H."/>
            <person name="Zhang Y."/>
            <person name="Li Z."/>
            <person name="Wang Q."/>
            <person name="Van de Peer Y."/>
            <person name="Marchal K."/>
            <person name="Chen J."/>
        </authorList>
    </citation>
    <scope>NUCLEOTIDE SEQUENCE [LARGE SCALE GENOMIC DNA]</scope>
    <source>
        <tissue evidence="1">Leaf</tissue>
    </source>
</reference>
<sequence>MEHVCFNSNETRAVTGSSENGNDSSPRFCVSPFWSRLSRFSPSQFVASHQLCVGFKVVYRLVNIGTGNVFKQRRSASAPPALQATNADLLQRCLKRRRRHTVRAHPCTRLPQIHRGYLYKDGGSQTTQICFNTAYVASHQRRHASALFEKTATSYRRVGAEKAVVALSPFRPLRQWLPSLATSPSGVALDSWFVAKNPSVPANAKSIHRRRR</sequence>
<keyword evidence="2" id="KW-1185">Reference proteome</keyword>
<evidence type="ECO:0000313" key="1">
    <source>
        <dbReference type="EMBL" id="DAD33940.1"/>
    </source>
</evidence>
<evidence type="ECO:0000313" key="2">
    <source>
        <dbReference type="Proteomes" id="UP000607653"/>
    </source>
</evidence>
<dbReference type="EMBL" id="DUZY01000003">
    <property type="protein sequence ID" value="DAD33940.1"/>
    <property type="molecule type" value="Genomic_DNA"/>
</dbReference>
<name>A0A822YMU7_NELNU</name>
<dbReference type="AlphaFoldDB" id="A0A822YMU7"/>
<proteinExistence type="predicted"/>